<evidence type="ECO:0000313" key="3">
    <source>
        <dbReference type="Proteomes" id="UP000013024"/>
    </source>
</evidence>
<evidence type="ECO:0000256" key="1">
    <source>
        <dbReference type="SAM" id="SignalP"/>
    </source>
</evidence>
<dbReference type="RefSeq" id="WP_005049250.1">
    <property type="nucleotide sequence ID" value="NZ_KB849780.1"/>
</dbReference>
<proteinExistence type="predicted"/>
<protein>
    <recommendedName>
        <fullName evidence="4">D-glucuronyl C5-epimerase C-terminal domain-containing protein</fullName>
    </recommendedName>
</protein>
<evidence type="ECO:0008006" key="4">
    <source>
        <dbReference type="Google" id="ProtNLM"/>
    </source>
</evidence>
<evidence type="ECO:0000313" key="2">
    <source>
        <dbReference type="EMBL" id="ENV97800.1"/>
    </source>
</evidence>
<dbReference type="GeneID" id="92918193"/>
<feature type="signal peptide" evidence="1">
    <location>
        <begin position="1"/>
        <end position="22"/>
    </location>
</feature>
<dbReference type="Proteomes" id="UP000013024">
    <property type="component" value="Unassembled WGS sequence"/>
</dbReference>
<sequence length="404" mass="48247">MNYSYKLILFILLISTQGKVVADNELNNYLSIKAYLSIPTWDKKERYNSSHFLMVPMHYIYKNNQNPLEKDFDIHINKFLDKGVDTIDLNIHKERLTTWQYYYFLSEYAVLSNYKNERLNEYLLVSVKNFWLKSTAWQWGGVNNFKNMRERVNWKLNASINSHDYRVGIIDEELFLFGVAANLKKKYPNDKDLNDIVQIALEVFKRRSSFTKEGGWLFDVGIWDNYNDYAYAGYSRKDIVKTKKPLKQMVTDSSHFFRMPKLLLSLENAGLDKKDKLMVEKYRKGLNKQFFEKVLVIRNNHIYLTNYMDGRNGIFRWEYPSLGKGQGYGPYELTYSFGMGWWVFLSNKDIKQTYTNYYHQIRENVSEDKCDMTMKKIIEQKKIIDRKSFNECLYIYNSFLSSKI</sequence>
<keyword evidence="3" id="KW-1185">Reference proteome</keyword>
<reference evidence="2 3" key="1">
    <citation type="submission" date="2013-02" db="EMBL/GenBank/DDBJ databases">
        <title>The Genome Sequence of Acinetobacter calcoaceticus CIP 81.8.</title>
        <authorList>
            <consortium name="The Broad Institute Genome Sequencing Platform"/>
            <consortium name="The Broad Institute Genome Sequencing Center for Infectious Disease"/>
            <person name="Cerqueira G."/>
            <person name="Feldgarden M."/>
            <person name="Courvalin P."/>
            <person name="Perichon B."/>
            <person name="Grillot-Courvalin C."/>
            <person name="Clermont D."/>
            <person name="Rocha E."/>
            <person name="Yoon E.-J."/>
            <person name="Nemec A."/>
            <person name="Walker B."/>
            <person name="Young S.K."/>
            <person name="Zeng Q."/>
            <person name="Gargeya S."/>
            <person name="Fitzgerald M."/>
            <person name="Haas B."/>
            <person name="Abouelleil A."/>
            <person name="Alvarado L."/>
            <person name="Arachchi H.M."/>
            <person name="Berlin A.M."/>
            <person name="Chapman S.B."/>
            <person name="Dewar J."/>
            <person name="Goldberg J."/>
            <person name="Griggs A."/>
            <person name="Gujja S."/>
            <person name="Hansen M."/>
            <person name="Howarth C."/>
            <person name="Imamovic A."/>
            <person name="Larimer J."/>
            <person name="McCowan C."/>
            <person name="Murphy C."/>
            <person name="Neiman D."/>
            <person name="Pearson M."/>
            <person name="Priest M."/>
            <person name="Roberts A."/>
            <person name="Saif S."/>
            <person name="Shea T."/>
            <person name="Sisk P."/>
            <person name="Sykes S."/>
            <person name="Wortman J."/>
            <person name="Nusbaum C."/>
            <person name="Birren B."/>
        </authorList>
    </citation>
    <scope>NUCLEOTIDE SEQUENCE [LARGE SCALE GENOMIC DNA]</scope>
    <source>
        <strain evidence="2 3">CIP 81.8</strain>
    </source>
</reference>
<feature type="chain" id="PRO_5045311430" description="D-glucuronyl C5-epimerase C-terminal domain-containing protein" evidence="1">
    <location>
        <begin position="23"/>
        <end position="404"/>
    </location>
</feature>
<accession>A0ABN0K3R0</accession>
<organism evidence="2 3">
    <name type="scientific">Acinetobacter calcoaceticus DSM 30006 = CIP 81.8</name>
    <dbReference type="NCBI Taxonomy" id="981331"/>
    <lineage>
        <taxon>Bacteria</taxon>
        <taxon>Pseudomonadati</taxon>
        <taxon>Pseudomonadota</taxon>
        <taxon>Gammaproteobacteria</taxon>
        <taxon>Moraxellales</taxon>
        <taxon>Moraxellaceae</taxon>
        <taxon>Acinetobacter</taxon>
        <taxon>Acinetobacter calcoaceticus/baumannii complex</taxon>
    </lineage>
</organism>
<keyword evidence="1" id="KW-0732">Signal</keyword>
<dbReference type="EMBL" id="APQI01000006">
    <property type="protein sequence ID" value="ENV97800.1"/>
    <property type="molecule type" value="Genomic_DNA"/>
</dbReference>
<name>A0ABN0K3R0_ACICA</name>
<gene>
    <name evidence="2" type="ORF">F936_03452</name>
</gene>
<comment type="caution">
    <text evidence="2">The sequence shown here is derived from an EMBL/GenBank/DDBJ whole genome shotgun (WGS) entry which is preliminary data.</text>
</comment>